<dbReference type="GO" id="GO:0004338">
    <property type="term" value="F:glucan exo-1,3-beta-glucosidase activity"/>
    <property type="evidence" value="ECO:0007669"/>
    <property type="project" value="UniProtKB-EC"/>
</dbReference>
<dbReference type="GO" id="GO:0005576">
    <property type="term" value="C:extracellular region"/>
    <property type="evidence" value="ECO:0007669"/>
    <property type="project" value="UniProtKB-SubCell"/>
</dbReference>
<dbReference type="OMA" id="FILENWM"/>
<evidence type="ECO:0000313" key="13">
    <source>
        <dbReference type="EMBL" id="EPY53761.1"/>
    </source>
</evidence>
<dbReference type="Gene3D" id="3.20.20.80">
    <property type="entry name" value="Glycosidases"/>
    <property type="match status" value="1"/>
</dbReference>
<dbReference type="PANTHER" id="PTHR31297">
    <property type="entry name" value="GLUCAN ENDO-1,6-BETA-GLUCOSIDASE B"/>
    <property type="match status" value="1"/>
</dbReference>
<dbReference type="GO" id="GO:0009251">
    <property type="term" value="P:glucan catabolic process"/>
    <property type="evidence" value="ECO:0007669"/>
    <property type="project" value="TreeGrafter"/>
</dbReference>
<evidence type="ECO:0000313" key="14">
    <source>
        <dbReference type="Proteomes" id="UP000015464"/>
    </source>
</evidence>
<keyword evidence="3" id="KW-0964">Secreted</keyword>
<dbReference type="EMBL" id="KE546988">
    <property type="protein sequence ID" value="EPY53761.1"/>
    <property type="molecule type" value="Genomic_DNA"/>
</dbReference>
<dbReference type="SUPFAM" id="SSF51445">
    <property type="entry name" value="(Trans)glycosidases"/>
    <property type="match status" value="1"/>
</dbReference>
<reference evidence="13 14" key="1">
    <citation type="journal article" date="2011" name="Science">
        <title>Comparative functional genomics of the fission yeasts.</title>
        <authorList>
            <person name="Rhind N."/>
            <person name="Chen Z."/>
            <person name="Yassour M."/>
            <person name="Thompson D.A."/>
            <person name="Haas B.J."/>
            <person name="Habib N."/>
            <person name="Wapinski I."/>
            <person name="Roy S."/>
            <person name="Lin M.F."/>
            <person name="Heiman D.I."/>
            <person name="Young S.K."/>
            <person name="Furuya K."/>
            <person name="Guo Y."/>
            <person name="Pidoux A."/>
            <person name="Chen H.M."/>
            <person name="Robbertse B."/>
            <person name="Goldberg J.M."/>
            <person name="Aoki K."/>
            <person name="Bayne E.H."/>
            <person name="Berlin A.M."/>
            <person name="Desjardins C.A."/>
            <person name="Dobbs E."/>
            <person name="Dukaj L."/>
            <person name="Fan L."/>
            <person name="FitzGerald M.G."/>
            <person name="French C."/>
            <person name="Gujja S."/>
            <person name="Hansen K."/>
            <person name="Keifenheim D."/>
            <person name="Levin J.Z."/>
            <person name="Mosher R.A."/>
            <person name="Mueller C.A."/>
            <person name="Pfiffner J."/>
            <person name="Priest M."/>
            <person name="Russ C."/>
            <person name="Smialowska A."/>
            <person name="Swoboda P."/>
            <person name="Sykes S.M."/>
            <person name="Vaughn M."/>
            <person name="Vengrova S."/>
            <person name="Yoder R."/>
            <person name="Zeng Q."/>
            <person name="Allshire R."/>
            <person name="Baulcombe D."/>
            <person name="Birren B.W."/>
            <person name="Brown W."/>
            <person name="Ekwall K."/>
            <person name="Kellis M."/>
            <person name="Leatherwood J."/>
            <person name="Levin H."/>
            <person name="Margalit H."/>
            <person name="Martienssen R."/>
            <person name="Nieduszynski C.A."/>
            <person name="Spatafora J.W."/>
            <person name="Friedman N."/>
            <person name="Dalgaard J.Z."/>
            <person name="Baumann P."/>
            <person name="Niki H."/>
            <person name="Regev A."/>
            <person name="Nusbaum C."/>
        </authorList>
    </citation>
    <scope>NUCLEOTIDE SEQUENCE [LARGE SCALE GENOMIC DNA]</scope>
    <source>
        <strain evidence="14">OY26 / ATCC MYA-4695 / CBS 11777 / NBRC 106824 / NRRL Y48691</strain>
    </source>
</reference>
<dbReference type="AlphaFoldDB" id="S9XJD5"/>
<evidence type="ECO:0000256" key="9">
    <source>
        <dbReference type="ARBA" id="ARBA00038929"/>
    </source>
</evidence>
<evidence type="ECO:0000256" key="3">
    <source>
        <dbReference type="ARBA" id="ARBA00022525"/>
    </source>
</evidence>
<evidence type="ECO:0000256" key="4">
    <source>
        <dbReference type="ARBA" id="ARBA00022729"/>
    </source>
</evidence>
<dbReference type="Proteomes" id="UP000015464">
    <property type="component" value="Unassembled WGS sequence"/>
</dbReference>
<protein>
    <recommendedName>
        <fullName evidence="9">glucan 1,3-beta-glucosidase</fullName>
        <ecNumber evidence="9">3.2.1.58</ecNumber>
    </recommendedName>
</protein>
<comment type="subcellular location">
    <subcellularLocation>
        <location evidence="1">Secreted</location>
    </subcellularLocation>
</comment>
<dbReference type="GO" id="GO:1904541">
    <property type="term" value="P:fungal-type cell wall disassembly involved in conjugation with cellular fusion"/>
    <property type="evidence" value="ECO:0007669"/>
    <property type="project" value="EnsemblFungi"/>
</dbReference>
<evidence type="ECO:0000256" key="10">
    <source>
        <dbReference type="RuleBase" id="RU361153"/>
    </source>
</evidence>
<dbReference type="EC" id="3.2.1.58" evidence="9"/>
<keyword evidence="7" id="KW-0961">Cell wall biogenesis/degradation</keyword>
<feature type="domain" description="Glycoside hydrolase family 5" evidence="12">
    <location>
        <begin position="85"/>
        <end position="347"/>
    </location>
</feature>
<dbReference type="PROSITE" id="PS00659">
    <property type="entry name" value="GLYCOSYL_HYDROL_F5"/>
    <property type="match status" value="1"/>
</dbReference>
<dbReference type="OrthoDB" id="62120at2759"/>
<dbReference type="eggNOG" id="ENOG502QPYU">
    <property type="taxonomic scope" value="Eukaryota"/>
</dbReference>
<dbReference type="GO" id="GO:0070879">
    <property type="term" value="P:fungal-type cell wall beta-glucan metabolic process"/>
    <property type="evidence" value="ECO:0007669"/>
    <property type="project" value="EnsemblFungi"/>
</dbReference>
<dbReference type="HOGENOM" id="CLU_004624_0_1_1"/>
<dbReference type="InterPro" id="IPR017853">
    <property type="entry name" value="GH"/>
</dbReference>
<feature type="chain" id="PRO_5004573229" description="glucan 1,3-beta-glucosidase" evidence="11">
    <location>
        <begin position="24"/>
        <end position="408"/>
    </location>
</feature>
<proteinExistence type="inferred from homology"/>
<comment type="similarity">
    <text evidence="2 10">Belongs to the glycosyl hydrolase 5 (cellulase A) family.</text>
</comment>
<evidence type="ECO:0000256" key="1">
    <source>
        <dbReference type="ARBA" id="ARBA00004613"/>
    </source>
</evidence>
<dbReference type="InterPro" id="IPR001547">
    <property type="entry name" value="Glyco_hydro_5"/>
</dbReference>
<dbReference type="GO" id="GO:0009986">
    <property type="term" value="C:cell surface"/>
    <property type="evidence" value="ECO:0007669"/>
    <property type="project" value="TreeGrafter"/>
</dbReference>
<name>S9XJD5_SCHCR</name>
<gene>
    <name evidence="13" type="ORF">SPOG_03005</name>
</gene>
<dbReference type="RefSeq" id="XP_013021120.1">
    <property type="nucleotide sequence ID" value="XM_013165666.1"/>
</dbReference>
<evidence type="ECO:0000259" key="12">
    <source>
        <dbReference type="Pfam" id="PF00150"/>
    </source>
</evidence>
<dbReference type="InterPro" id="IPR018087">
    <property type="entry name" value="Glyco_hydro_5_CS"/>
</dbReference>
<dbReference type="Pfam" id="PF00150">
    <property type="entry name" value="Cellulase"/>
    <property type="match status" value="1"/>
</dbReference>
<dbReference type="GeneID" id="25037326"/>
<feature type="signal peptide" evidence="11">
    <location>
        <begin position="1"/>
        <end position="23"/>
    </location>
</feature>
<comment type="catalytic activity">
    <reaction evidence="8">
        <text>Successive hydrolysis of beta-D-glucose units from the non-reducing ends of (1-&gt;3)-beta-D-glucans, releasing alpha-glucose.</text>
        <dbReference type="EC" id="3.2.1.58"/>
    </reaction>
</comment>
<sequence length="408" mass="46168">MPSLSSIVSFLTTTFLLFHAVSAYVIKRNNPVFDYTSEKIRGVNVGGWLLIEDWLNPELFSQFNGNSNAPSDEWGFCETLGKAEAYNQLSYHWGTFFTAEDFARIASWGINAVRIPIGYWAFSVEDNEPYVQGQEFWLDQAIEWSRMNNMKVWVDLHGAPGSQNGFENSGKTGSVDWQKDGNTNRTLQIMSYVTGKYTQDSYKDVVIGIETVNEPLGNSLNMDELKEYDLQVYDMIANKSNSVATIVHDAYVDLSEWTYGPISGNMYNLVMDIHRYQLYESGECSKTYNDHLNSICSLGDQIANNPYITVTGEWSSTLADCTIWNNSESSSSFIGVNSGNITTWTNEYRNAIRLFIETQLDQLERGAGWFYWTAKTGGQSATWDMGILVENGIFPQPLTDRKFSSYCS</sequence>
<dbReference type="GO" id="GO:1990819">
    <property type="term" value="C:mating projection actin fusion focus"/>
    <property type="evidence" value="ECO:0007669"/>
    <property type="project" value="EnsemblFungi"/>
</dbReference>
<evidence type="ECO:0000256" key="11">
    <source>
        <dbReference type="SAM" id="SignalP"/>
    </source>
</evidence>
<evidence type="ECO:0000256" key="8">
    <source>
        <dbReference type="ARBA" id="ARBA00036824"/>
    </source>
</evidence>
<dbReference type="PANTHER" id="PTHR31297:SF1">
    <property type="entry name" value="GLUCAN 1,3-BETA-GLUCOSIDASE I_II-RELATED"/>
    <property type="match status" value="1"/>
</dbReference>
<evidence type="ECO:0000256" key="7">
    <source>
        <dbReference type="ARBA" id="ARBA00023316"/>
    </source>
</evidence>
<evidence type="ECO:0000256" key="6">
    <source>
        <dbReference type="ARBA" id="ARBA00023295"/>
    </source>
</evidence>
<dbReference type="InterPro" id="IPR050386">
    <property type="entry name" value="Glycosyl_hydrolase_5"/>
</dbReference>
<keyword evidence="4 11" id="KW-0732">Signal</keyword>
<dbReference type="STRING" id="653667.S9XJD5"/>
<keyword evidence="5 10" id="KW-0378">Hydrolase</keyword>
<keyword evidence="6 10" id="KW-0326">Glycosidase</keyword>
<accession>S9XJD5</accession>
<dbReference type="GO" id="GO:0046557">
    <property type="term" value="F:glucan endo-1,6-beta-glucosidase activity"/>
    <property type="evidence" value="ECO:0007669"/>
    <property type="project" value="EnsemblFungi"/>
</dbReference>
<dbReference type="GO" id="GO:0000935">
    <property type="term" value="C:division septum"/>
    <property type="evidence" value="ECO:0007669"/>
    <property type="project" value="EnsemblFungi"/>
</dbReference>
<evidence type="ECO:0000256" key="2">
    <source>
        <dbReference type="ARBA" id="ARBA00005641"/>
    </source>
</evidence>
<keyword evidence="14" id="KW-1185">Reference proteome</keyword>
<evidence type="ECO:0000256" key="5">
    <source>
        <dbReference type="ARBA" id="ARBA00022801"/>
    </source>
</evidence>
<organism evidence="13 14">
    <name type="scientific">Schizosaccharomyces cryophilus (strain OY26 / ATCC MYA-4695 / CBS 11777 / NBRC 106824 / NRRL Y48691)</name>
    <name type="common">Fission yeast</name>
    <dbReference type="NCBI Taxonomy" id="653667"/>
    <lineage>
        <taxon>Eukaryota</taxon>
        <taxon>Fungi</taxon>
        <taxon>Dikarya</taxon>
        <taxon>Ascomycota</taxon>
        <taxon>Taphrinomycotina</taxon>
        <taxon>Schizosaccharomycetes</taxon>
        <taxon>Schizosaccharomycetales</taxon>
        <taxon>Schizosaccharomycetaceae</taxon>
        <taxon>Schizosaccharomyces</taxon>
    </lineage>
</organism>